<sequence>MKKLKTALLTTVIFLSACSNPKDTTVKEKQTFTINMVSHGQASDPFWSTVKNGAEAAAKKLGVNLIYQAPTNFDMVTMAQMIDAVTATAPHGLIVSVPDIAALKKSIGNAIDKNIPVIAINSGQDIGKELDILTYIGQSEFEAGMKAAEGLLKYNINKAVCINHEVGNISLDHREEGFKYILNQNGIDVTTIPIDAADPSETKELVRSYLNTNPGTNAILTLGPLGALPILKLMKEINQDGRIKMATFDFTPEIINGILKEEVVFALDQQQYLQGYLPVVFLYLYLTNQNTPAFSELQTGPSFITKENAQQILELSKRGTR</sequence>
<dbReference type="InterPro" id="IPR025997">
    <property type="entry name" value="SBP_2_dom"/>
</dbReference>
<dbReference type="InterPro" id="IPR050555">
    <property type="entry name" value="Bact_Solute-Bind_Prot2"/>
</dbReference>
<dbReference type="InterPro" id="IPR028082">
    <property type="entry name" value="Peripla_BP_I"/>
</dbReference>
<evidence type="ECO:0000259" key="3">
    <source>
        <dbReference type="Pfam" id="PF13407"/>
    </source>
</evidence>
<accession>A0A381Q5D2</accession>
<proteinExistence type="inferred from homology"/>
<dbReference type="Pfam" id="PF13407">
    <property type="entry name" value="Peripla_BP_4"/>
    <property type="match status" value="1"/>
</dbReference>
<dbReference type="AlphaFoldDB" id="A0A381Q5D2"/>
<evidence type="ECO:0000313" key="4">
    <source>
        <dbReference type="EMBL" id="SUZ73297.1"/>
    </source>
</evidence>
<feature type="domain" description="Periplasmic binding protein" evidence="3">
    <location>
        <begin position="41"/>
        <end position="289"/>
    </location>
</feature>
<dbReference type="SUPFAM" id="SSF53822">
    <property type="entry name" value="Periplasmic binding protein-like I"/>
    <property type="match status" value="1"/>
</dbReference>
<dbReference type="CDD" id="cd06312">
    <property type="entry name" value="PBP1_ABC_sugar_binding-like"/>
    <property type="match status" value="1"/>
</dbReference>
<dbReference type="PROSITE" id="PS51257">
    <property type="entry name" value="PROKAR_LIPOPROTEIN"/>
    <property type="match status" value="1"/>
</dbReference>
<comment type="similarity">
    <text evidence="2">Belongs to the bacterial solute-binding protein 2 family.</text>
</comment>
<dbReference type="Gene3D" id="3.40.50.2300">
    <property type="match status" value="2"/>
</dbReference>
<protein>
    <recommendedName>
        <fullName evidence="3">Periplasmic binding protein domain-containing protein</fullName>
    </recommendedName>
</protein>
<dbReference type="GO" id="GO:0030288">
    <property type="term" value="C:outer membrane-bounded periplasmic space"/>
    <property type="evidence" value="ECO:0007669"/>
    <property type="project" value="TreeGrafter"/>
</dbReference>
<dbReference type="PANTHER" id="PTHR30036:SF7">
    <property type="entry name" value="ABC TRANSPORTER PERIPLASMIC-BINDING PROTEIN YPHF"/>
    <property type="match status" value="1"/>
</dbReference>
<reference evidence="4" key="1">
    <citation type="submission" date="2018-05" db="EMBL/GenBank/DDBJ databases">
        <authorList>
            <person name="Lanie J.A."/>
            <person name="Ng W.-L."/>
            <person name="Kazmierczak K.M."/>
            <person name="Andrzejewski T.M."/>
            <person name="Davidsen T.M."/>
            <person name="Wayne K.J."/>
            <person name="Tettelin H."/>
            <person name="Glass J.I."/>
            <person name="Rusch D."/>
            <person name="Podicherti R."/>
            <person name="Tsui H.-C.T."/>
            <person name="Winkler M.E."/>
        </authorList>
    </citation>
    <scope>NUCLEOTIDE SEQUENCE</scope>
</reference>
<dbReference type="EMBL" id="UINC01001174">
    <property type="protein sequence ID" value="SUZ73297.1"/>
    <property type="molecule type" value="Genomic_DNA"/>
</dbReference>
<organism evidence="4">
    <name type="scientific">marine metagenome</name>
    <dbReference type="NCBI Taxonomy" id="408172"/>
    <lineage>
        <taxon>unclassified sequences</taxon>
        <taxon>metagenomes</taxon>
        <taxon>ecological metagenomes</taxon>
    </lineage>
</organism>
<dbReference type="PANTHER" id="PTHR30036">
    <property type="entry name" value="D-XYLOSE-BINDING PERIPLASMIC PROTEIN"/>
    <property type="match status" value="1"/>
</dbReference>
<comment type="subcellular location">
    <subcellularLocation>
        <location evidence="1">Cell envelope</location>
    </subcellularLocation>
</comment>
<evidence type="ECO:0000256" key="1">
    <source>
        <dbReference type="ARBA" id="ARBA00004196"/>
    </source>
</evidence>
<gene>
    <name evidence="4" type="ORF">METZ01_LOCUS26151</name>
</gene>
<evidence type="ECO:0000256" key="2">
    <source>
        <dbReference type="ARBA" id="ARBA00007639"/>
    </source>
</evidence>
<dbReference type="GO" id="GO:0030246">
    <property type="term" value="F:carbohydrate binding"/>
    <property type="evidence" value="ECO:0007669"/>
    <property type="project" value="TreeGrafter"/>
</dbReference>
<name>A0A381Q5D2_9ZZZZ</name>